<dbReference type="Proteomes" id="UP000054735">
    <property type="component" value="Unassembled WGS sequence"/>
</dbReference>
<dbReference type="Pfam" id="PF13442">
    <property type="entry name" value="Cytochrome_CBB3"/>
    <property type="match status" value="1"/>
</dbReference>
<dbReference type="InterPro" id="IPR009056">
    <property type="entry name" value="Cyt_c-like_dom"/>
</dbReference>
<evidence type="ECO:0000256" key="6">
    <source>
        <dbReference type="PROSITE-ProRule" id="PRU00433"/>
    </source>
</evidence>
<evidence type="ECO:0000256" key="5">
    <source>
        <dbReference type="ARBA" id="ARBA00023004"/>
    </source>
</evidence>
<dbReference type="PRINTS" id="PR00607">
    <property type="entry name" value="CYTCHROMECIE"/>
</dbReference>
<evidence type="ECO:0000313" key="10">
    <source>
        <dbReference type="EMBL" id="STX31921.1"/>
    </source>
</evidence>
<dbReference type="GO" id="GO:0020037">
    <property type="term" value="F:heme binding"/>
    <property type="evidence" value="ECO:0007669"/>
    <property type="project" value="InterPro"/>
</dbReference>
<proteinExistence type="predicted"/>
<dbReference type="OrthoDB" id="9814708at2"/>
<dbReference type="SUPFAM" id="SSF46626">
    <property type="entry name" value="Cytochrome c"/>
    <property type="match status" value="1"/>
</dbReference>
<dbReference type="PROSITE" id="PS51007">
    <property type="entry name" value="CYTC"/>
    <property type="match status" value="1"/>
</dbReference>
<evidence type="ECO:0000256" key="3">
    <source>
        <dbReference type="ARBA" id="ARBA00022723"/>
    </source>
</evidence>
<keyword evidence="3 6" id="KW-0479">Metal-binding</keyword>
<gene>
    <name evidence="10" type="primary">cycB</name>
    <name evidence="9" type="synonym">cyc5</name>
    <name evidence="9" type="ORF">Lbir_0318</name>
    <name evidence="10" type="ORF">NCTC12437_01696</name>
</gene>
<keyword evidence="1" id="KW-0813">Transport</keyword>
<dbReference type="Proteomes" id="UP000255066">
    <property type="component" value="Unassembled WGS sequence"/>
</dbReference>
<dbReference type="EMBL" id="LNXT01000003">
    <property type="protein sequence ID" value="KTC75598.1"/>
    <property type="molecule type" value="Genomic_DNA"/>
</dbReference>
<keyword evidence="4" id="KW-0249">Electron transport</keyword>
<dbReference type="AlphaFoldDB" id="A0A378IBI4"/>
<evidence type="ECO:0000256" key="4">
    <source>
        <dbReference type="ARBA" id="ARBA00022982"/>
    </source>
</evidence>
<evidence type="ECO:0000313" key="11">
    <source>
        <dbReference type="Proteomes" id="UP000054735"/>
    </source>
</evidence>
<organism evidence="10 12">
    <name type="scientific">Legionella birminghamensis</name>
    <dbReference type="NCBI Taxonomy" id="28083"/>
    <lineage>
        <taxon>Bacteria</taxon>
        <taxon>Pseudomonadati</taxon>
        <taxon>Pseudomonadota</taxon>
        <taxon>Gammaproteobacteria</taxon>
        <taxon>Legionellales</taxon>
        <taxon>Legionellaceae</taxon>
        <taxon>Legionella</taxon>
    </lineage>
</organism>
<evidence type="ECO:0000313" key="9">
    <source>
        <dbReference type="EMBL" id="KTC75598.1"/>
    </source>
</evidence>
<keyword evidence="11" id="KW-1185">Reference proteome</keyword>
<dbReference type="GO" id="GO:0005506">
    <property type="term" value="F:iron ion binding"/>
    <property type="evidence" value="ECO:0007669"/>
    <property type="project" value="InterPro"/>
</dbReference>
<evidence type="ECO:0000256" key="2">
    <source>
        <dbReference type="ARBA" id="ARBA00022617"/>
    </source>
</evidence>
<dbReference type="InterPro" id="IPR002323">
    <property type="entry name" value="Cyt_CIE"/>
</dbReference>
<feature type="chain" id="PRO_5016870423" evidence="7">
    <location>
        <begin position="19"/>
        <end position="131"/>
    </location>
</feature>
<evidence type="ECO:0000313" key="12">
    <source>
        <dbReference type="Proteomes" id="UP000255066"/>
    </source>
</evidence>
<dbReference type="EMBL" id="UGNW01000001">
    <property type="protein sequence ID" value="STX31921.1"/>
    <property type="molecule type" value="Genomic_DNA"/>
</dbReference>
<protein>
    <submittedName>
        <fullName evidence="10">Cytochrome c5</fullName>
    </submittedName>
</protein>
<feature type="domain" description="Cytochrome c" evidence="8">
    <location>
        <begin position="32"/>
        <end position="131"/>
    </location>
</feature>
<evidence type="ECO:0000256" key="1">
    <source>
        <dbReference type="ARBA" id="ARBA00022448"/>
    </source>
</evidence>
<keyword evidence="5 6" id="KW-0408">Iron</keyword>
<name>A0A378IBI4_9GAMM</name>
<reference evidence="9 11" key="1">
    <citation type="submission" date="2015-11" db="EMBL/GenBank/DDBJ databases">
        <title>Genomic analysis of 38 Legionella species identifies large and diverse effector repertoires.</title>
        <authorList>
            <person name="Burstein D."/>
            <person name="Amaro F."/>
            <person name="Zusman T."/>
            <person name="Lifshitz Z."/>
            <person name="Cohen O."/>
            <person name="Gilbert J.A."/>
            <person name="Pupko T."/>
            <person name="Shuman H.A."/>
            <person name="Segal G."/>
        </authorList>
    </citation>
    <scope>NUCLEOTIDE SEQUENCE [LARGE SCALE GENOMIC DNA]</scope>
    <source>
        <strain evidence="9 11">CDC#1407-AL-14</strain>
    </source>
</reference>
<feature type="signal peptide" evidence="7">
    <location>
        <begin position="1"/>
        <end position="18"/>
    </location>
</feature>
<dbReference type="PANTHER" id="PTHR40942:SF4">
    <property type="entry name" value="CYTOCHROME C5"/>
    <property type="match status" value="1"/>
</dbReference>
<dbReference type="Gene3D" id="1.10.760.10">
    <property type="entry name" value="Cytochrome c-like domain"/>
    <property type="match status" value="1"/>
</dbReference>
<dbReference type="RefSeq" id="WP_058522438.1">
    <property type="nucleotide sequence ID" value="NZ_CAAAHV010000006.1"/>
</dbReference>
<sequence>MRSKILIIILLLSQSAWAASHRPQEFLEDIKGSPAEGEQIVQHFCATCHAEKPMINLGAPISQEDKDWQPRVKQGLSKLLEHTEEGYSAMPPRGGCFECSDEQLKLAILAMLSPQIKKNLQNELKDHKKNN</sequence>
<evidence type="ECO:0000256" key="7">
    <source>
        <dbReference type="SAM" id="SignalP"/>
    </source>
</evidence>
<dbReference type="PANTHER" id="PTHR40942">
    <property type="match status" value="1"/>
</dbReference>
<keyword evidence="2 6" id="KW-0349">Heme</keyword>
<keyword evidence="7" id="KW-0732">Signal</keyword>
<dbReference type="STRING" id="28083.Lbir_0318"/>
<evidence type="ECO:0000259" key="8">
    <source>
        <dbReference type="PROSITE" id="PS51007"/>
    </source>
</evidence>
<reference evidence="10 12" key="2">
    <citation type="submission" date="2018-06" db="EMBL/GenBank/DDBJ databases">
        <authorList>
            <consortium name="Pathogen Informatics"/>
            <person name="Doyle S."/>
        </authorList>
    </citation>
    <scope>NUCLEOTIDE SEQUENCE [LARGE SCALE GENOMIC DNA]</scope>
    <source>
        <strain evidence="10 12">NCTC12437</strain>
    </source>
</reference>
<accession>A0A378IBI4</accession>
<dbReference type="InterPro" id="IPR036909">
    <property type="entry name" value="Cyt_c-like_dom_sf"/>
</dbReference>
<dbReference type="GO" id="GO:0009055">
    <property type="term" value="F:electron transfer activity"/>
    <property type="evidence" value="ECO:0007669"/>
    <property type="project" value="InterPro"/>
</dbReference>